<reference evidence="1 2" key="1">
    <citation type="journal article" date="2019" name="Int. J. Syst. Evol. Microbiol.">
        <title>The Global Catalogue of Microorganisms (GCM) 10K type strain sequencing project: providing services to taxonomists for standard genome sequencing and annotation.</title>
        <authorList>
            <consortium name="The Broad Institute Genomics Platform"/>
            <consortium name="The Broad Institute Genome Sequencing Center for Infectious Disease"/>
            <person name="Wu L."/>
            <person name="Ma J."/>
        </authorList>
    </citation>
    <scope>NUCLEOTIDE SEQUENCE [LARGE SCALE GENOMIC DNA]</scope>
    <source>
        <strain evidence="1 2">JCM 15933</strain>
    </source>
</reference>
<evidence type="ECO:0000313" key="1">
    <source>
        <dbReference type="EMBL" id="GAA1503746.1"/>
    </source>
</evidence>
<proteinExistence type="predicted"/>
<gene>
    <name evidence="1" type="ORF">GCM10009827_016110</name>
</gene>
<sequence length="158" mass="17994">MVPDGTDLASEDDITDWVRHRLADRLGRDRTILTREPQVERLAVRGSGTRIDLTADVPTNTAPVGIAGAIIEAKLFNNPKLSTELRDQLVGRYLAVTGQRHGIYLVYWIPPEQRTPRSRKYADKQQLLDDMRRWAAEVAPQYDVSSYVLDVSWPKRQP</sequence>
<organism evidence="1 2">
    <name type="scientific">Dactylosporangium maewongense</name>
    <dbReference type="NCBI Taxonomy" id="634393"/>
    <lineage>
        <taxon>Bacteria</taxon>
        <taxon>Bacillati</taxon>
        <taxon>Actinomycetota</taxon>
        <taxon>Actinomycetes</taxon>
        <taxon>Micromonosporales</taxon>
        <taxon>Micromonosporaceae</taxon>
        <taxon>Dactylosporangium</taxon>
    </lineage>
</organism>
<accession>A0ABN1ZT18</accession>
<evidence type="ECO:0000313" key="2">
    <source>
        <dbReference type="Proteomes" id="UP001501470"/>
    </source>
</evidence>
<dbReference type="RefSeq" id="WP_344501143.1">
    <property type="nucleotide sequence ID" value="NZ_BAAAQD010000002.1"/>
</dbReference>
<dbReference type="EMBL" id="BAAAQD010000002">
    <property type="protein sequence ID" value="GAA1503746.1"/>
    <property type="molecule type" value="Genomic_DNA"/>
</dbReference>
<protein>
    <submittedName>
        <fullName evidence="1">Uncharacterized protein</fullName>
    </submittedName>
</protein>
<keyword evidence="2" id="KW-1185">Reference proteome</keyword>
<name>A0ABN1ZT18_9ACTN</name>
<dbReference type="Proteomes" id="UP001501470">
    <property type="component" value="Unassembled WGS sequence"/>
</dbReference>
<comment type="caution">
    <text evidence="1">The sequence shown here is derived from an EMBL/GenBank/DDBJ whole genome shotgun (WGS) entry which is preliminary data.</text>
</comment>